<dbReference type="GO" id="GO:0010112">
    <property type="term" value="P:regulation of systemic acquired resistance"/>
    <property type="evidence" value="ECO:0007669"/>
    <property type="project" value="InterPro"/>
</dbReference>
<feature type="compositionally biased region" description="Basic and acidic residues" evidence="1">
    <location>
        <begin position="70"/>
        <end position="79"/>
    </location>
</feature>
<evidence type="ECO:0000313" key="2">
    <source>
        <dbReference type="EMBL" id="GKV43969.1"/>
    </source>
</evidence>
<proteinExistence type="predicted"/>
<sequence>MSEKKRRETEVVEAPKRARAEDNGREAAVTDEEVEEFFRTLKRIHVAVSYFKERNADWRHAAESPGNSVKRREEGKESTEETAGLELDLNVDPII</sequence>
<dbReference type="PANTHER" id="PTHR35735:SF8">
    <property type="entry name" value="PROTEIN NIM1-INTERACTING 2"/>
    <property type="match status" value="1"/>
</dbReference>
<reference evidence="2 3" key="1">
    <citation type="journal article" date="2021" name="Commun. Biol.">
        <title>The genome of Shorea leprosula (Dipterocarpaceae) highlights the ecological relevance of drought in aseasonal tropical rainforests.</title>
        <authorList>
            <person name="Ng K.K.S."/>
            <person name="Kobayashi M.J."/>
            <person name="Fawcett J.A."/>
            <person name="Hatakeyama M."/>
            <person name="Paape T."/>
            <person name="Ng C.H."/>
            <person name="Ang C.C."/>
            <person name="Tnah L.H."/>
            <person name="Lee C.T."/>
            <person name="Nishiyama T."/>
            <person name="Sese J."/>
            <person name="O'Brien M.J."/>
            <person name="Copetti D."/>
            <person name="Mohd Noor M.I."/>
            <person name="Ong R.C."/>
            <person name="Putra M."/>
            <person name="Sireger I.Z."/>
            <person name="Indrioko S."/>
            <person name="Kosugi Y."/>
            <person name="Izuno A."/>
            <person name="Isagi Y."/>
            <person name="Lee S.L."/>
            <person name="Shimizu K.K."/>
        </authorList>
    </citation>
    <scope>NUCLEOTIDE SEQUENCE [LARGE SCALE GENOMIC DNA]</scope>
    <source>
        <strain evidence="2">214</strain>
    </source>
</reference>
<keyword evidence="3" id="KW-1185">Reference proteome</keyword>
<accession>A0AAV5M2F2</accession>
<protein>
    <recommendedName>
        <fullName evidence="4">Protein NIM1-INTERACTING 2</fullName>
    </recommendedName>
</protein>
<evidence type="ECO:0008006" key="4">
    <source>
        <dbReference type="Google" id="ProtNLM"/>
    </source>
</evidence>
<dbReference type="InterPro" id="IPR034577">
    <property type="entry name" value="NIMIN-2"/>
</dbReference>
<dbReference type="EMBL" id="BPVZ01000174">
    <property type="protein sequence ID" value="GKV43969.1"/>
    <property type="molecule type" value="Genomic_DNA"/>
</dbReference>
<dbReference type="PANTHER" id="PTHR35735">
    <property type="entry name" value="PROTEIN NIM1-INTERACTING 2"/>
    <property type="match status" value="1"/>
</dbReference>
<dbReference type="Proteomes" id="UP001054252">
    <property type="component" value="Unassembled WGS sequence"/>
</dbReference>
<feature type="region of interest" description="Disordered" evidence="1">
    <location>
        <begin position="1"/>
        <end position="27"/>
    </location>
</feature>
<evidence type="ECO:0000256" key="1">
    <source>
        <dbReference type="SAM" id="MobiDB-lite"/>
    </source>
</evidence>
<dbReference type="AlphaFoldDB" id="A0AAV5M2F2"/>
<organism evidence="2 3">
    <name type="scientific">Rubroshorea leprosula</name>
    <dbReference type="NCBI Taxonomy" id="152421"/>
    <lineage>
        <taxon>Eukaryota</taxon>
        <taxon>Viridiplantae</taxon>
        <taxon>Streptophyta</taxon>
        <taxon>Embryophyta</taxon>
        <taxon>Tracheophyta</taxon>
        <taxon>Spermatophyta</taxon>
        <taxon>Magnoliopsida</taxon>
        <taxon>eudicotyledons</taxon>
        <taxon>Gunneridae</taxon>
        <taxon>Pentapetalae</taxon>
        <taxon>rosids</taxon>
        <taxon>malvids</taxon>
        <taxon>Malvales</taxon>
        <taxon>Dipterocarpaceae</taxon>
        <taxon>Rubroshorea</taxon>
    </lineage>
</organism>
<evidence type="ECO:0000313" key="3">
    <source>
        <dbReference type="Proteomes" id="UP001054252"/>
    </source>
</evidence>
<gene>
    <name evidence="2" type="ORF">SLEP1_g51199</name>
</gene>
<name>A0AAV5M2F2_9ROSI</name>
<feature type="compositionally biased region" description="Basic and acidic residues" evidence="1">
    <location>
        <begin position="1"/>
        <end position="25"/>
    </location>
</feature>
<feature type="region of interest" description="Disordered" evidence="1">
    <location>
        <begin position="58"/>
        <end position="95"/>
    </location>
</feature>
<comment type="caution">
    <text evidence="2">The sequence shown here is derived from an EMBL/GenBank/DDBJ whole genome shotgun (WGS) entry which is preliminary data.</text>
</comment>